<protein>
    <submittedName>
        <fullName evidence="2">Uncharacterized protein</fullName>
    </submittedName>
</protein>
<feature type="transmembrane region" description="Helical" evidence="1">
    <location>
        <begin position="7"/>
        <end position="26"/>
    </location>
</feature>
<comment type="caution">
    <text evidence="2">The sequence shown here is derived from an EMBL/GenBank/DDBJ whole genome shotgun (WGS) entry which is preliminary data.</text>
</comment>
<keyword evidence="1" id="KW-0472">Membrane</keyword>
<keyword evidence="3" id="KW-1185">Reference proteome</keyword>
<dbReference type="EMBL" id="AKVJ01000021">
    <property type="protein sequence ID" value="EIW19345.1"/>
    <property type="molecule type" value="Genomic_DNA"/>
</dbReference>
<dbReference type="OrthoDB" id="9928562at2"/>
<dbReference type="AlphaFoldDB" id="I8RLB7"/>
<dbReference type="PATRIC" id="fig|1149862.3.peg.1615"/>
<keyword evidence="1" id="KW-0812">Transmembrane</keyword>
<feature type="transmembrane region" description="Helical" evidence="1">
    <location>
        <begin position="46"/>
        <end position="67"/>
    </location>
</feature>
<evidence type="ECO:0000313" key="3">
    <source>
        <dbReference type="Proteomes" id="UP000004324"/>
    </source>
</evidence>
<evidence type="ECO:0000313" key="2">
    <source>
        <dbReference type="EMBL" id="EIW19345.1"/>
    </source>
</evidence>
<accession>I8RLB7</accession>
<name>I8RLB7_9FIRM</name>
<reference evidence="2 3" key="1">
    <citation type="journal article" date="2012" name="J. Bacteriol.">
        <title>Draft Genome Sequences for Two Metal-Reducing Pelosinus fermentans Strains Isolated from a Cr(VI)-Contaminated Site and for Type Strain R7.</title>
        <authorList>
            <person name="Brown S.D."/>
            <person name="Podar M."/>
            <person name="Klingeman D.M."/>
            <person name="Johnson C.M."/>
            <person name="Yang Z.K."/>
            <person name="Utturkar S.M."/>
            <person name="Land M.L."/>
            <person name="Mosher J.J."/>
            <person name="Hurt R.A.Jr."/>
            <person name="Phelps T.J."/>
            <person name="Palumbo A.V."/>
            <person name="Arkin A.P."/>
            <person name="Hazen T.C."/>
            <person name="Elias D.A."/>
        </authorList>
    </citation>
    <scope>NUCLEOTIDE SEQUENCE [LARGE SCALE GENOMIC DNA]</scope>
    <source>
        <strain evidence="2 3">B4</strain>
    </source>
</reference>
<organism evidence="2 3">
    <name type="scientific">Pelosinus fermentans B4</name>
    <dbReference type="NCBI Taxonomy" id="1149862"/>
    <lineage>
        <taxon>Bacteria</taxon>
        <taxon>Bacillati</taxon>
        <taxon>Bacillota</taxon>
        <taxon>Negativicutes</taxon>
        <taxon>Selenomonadales</taxon>
        <taxon>Sporomusaceae</taxon>
        <taxon>Pelosinus</taxon>
    </lineage>
</organism>
<dbReference type="Proteomes" id="UP000004324">
    <property type="component" value="Unassembled WGS sequence"/>
</dbReference>
<dbReference type="RefSeq" id="WP_007932963.1">
    <property type="nucleotide sequence ID" value="NZ_AKVJ01000021.1"/>
</dbReference>
<evidence type="ECO:0000256" key="1">
    <source>
        <dbReference type="SAM" id="Phobius"/>
    </source>
</evidence>
<sequence>MSNINSFTFPLGAVVSVITNSGVVYVGTLLEVRHCNDSNEPGLQFLFIQLTIAVGPYVVGELVAININEITSIGPIIIS</sequence>
<gene>
    <name evidence="2" type="ORF">FB4_3055</name>
</gene>
<proteinExistence type="predicted"/>
<keyword evidence="1" id="KW-1133">Transmembrane helix</keyword>